<proteinExistence type="predicted"/>
<dbReference type="EMBL" id="JAALLT010000007">
    <property type="protein sequence ID" value="NGP78151.1"/>
    <property type="molecule type" value="Genomic_DNA"/>
</dbReference>
<keyword evidence="2" id="KW-1185">Reference proteome</keyword>
<reference evidence="1 2" key="1">
    <citation type="submission" date="2020-02" db="EMBL/GenBank/DDBJ databases">
        <title>Balneolaceae bacterium YR4-1, complete genome.</title>
        <authorList>
            <person name="Li Y."/>
            <person name="Wu S."/>
        </authorList>
    </citation>
    <scope>NUCLEOTIDE SEQUENCE [LARGE SCALE GENOMIC DNA]</scope>
    <source>
        <strain evidence="1 2">YR4-1</strain>
    </source>
</reference>
<keyword evidence="1" id="KW-0808">Transferase</keyword>
<dbReference type="GO" id="GO:0016740">
    <property type="term" value="F:transferase activity"/>
    <property type="evidence" value="ECO:0007669"/>
    <property type="project" value="UniProtKB-KW"/>
</dbReference>
<gene>
    <name evidence="1" type="ORF">G3570_16025</name>
</gene>
<dbReference type="SUPFAM" id="SSF53756">
    <property type="entry name" value="UDP-Glycosyltransferase/glycogen phosphorylase"/>
    <property type="match status" value="1"/>
</dbReference>
<dbReference type="Proteomes" id="UP000473278">
    <property type="component" value="Unassembled WGS sequence"/>
</dbReference>
<dbReference type="RefSeq" id="WP_165143885.1">
    <property type="nucleotide sequence ID" value="NZ_JAALLT010000007.1"/>
</dbReference>
<protein>
    <submittedName>
        <fullName evidence="1">Glycosyltransferase family 4 protein</fullName>
    </submittedName>
</protein>
<dbReference type="AlphaFoldDB" id="A0A6M1SRV2"/>
<sequence>MDGDLKKKILIVSASFYPDKSPRSIRTTELVREFARLGHEVHLLTKKNDEIHVSFEKKYGVTIINFGPLKFPRIKLHDDDRFFLHYLKRVLRRGLNLFFEYPEIELMYRVKRALKSATGYDLIISIAVPYPIHWGVAWSRDENNLIAKTWVADCGDPYFGHENDSFKVPFYFSFIEKWFCRKTDYLSIPFEGAKAAYFKEFHHKIRIIPQGLSFPVKTDNNSYVKNNVITFAYFGNIESYQHYALPFLEKLNSIRQSFRFIVYTRREDFFKSNLDDRTLKKCTLRDYVDRDVLLDKLQCVDFLVHFPYKKGTQKSLKLVDYSFLGKPILEYKNDPYSEQALMEFLNFNFEKRREFEDYTSFDINNVCKQFLELIHA</sequence>
<evidence type="ECO:0000313" key="2">
    <source>
        <dbReference type="Proteomes" id="UP000473278"/>
    </source>
</evidence>
<comment type="caution">
    <text evidence="1">The sequence shown here is derived from an EMBL/GenBank/DDBJ whole genome shotgun (WGS) entry which is preliminary data.</text>
</comment>
<evidence type="ECO:0000313" key="1">
    <source>
        <dbReference type="EMBL" id="NGP78151.1"/>
    </source>
</evidence>
<organism evidence="1 2">
    <name type="scientific">Halalkalibaculum roseum</name>
    <dbReference type="NCBI Taxonomy" id="2709311"/>
    <lineage>
        <taxon>Bacteria</taxon>
        <taxon>Pseudomonadati</taxon>
        <taxon>Balneolota</taxon>
        <taxon>Balneolia</taxon>
        <taxon>Balneolales</taxon>
        <taxon>Balneolaceae</taxon>
        <taxon>Halalkalibaculum</taxon>
    </lineage>
</organism>
<dbReference type="Gene3D" id="3.40.50.2000">
    <property type="entry name" value="Glycogen Phosphorylase B"/>
    <property type="match status" value="1"/>
</dbReference>
<accession>A0A6M1SRV2</accession>
<name>A0A6M1SRV2_9BACT</name>